<name>A0A0E9V7J8_ANGAN</name>
<reference evidence="2" key="2">
    <citation type="journal article" date="2015" name="Fish Shellfish Immunol.">
        <title>Early steps in the European eel (Anguilla anguilla)-Vibrio vulnificus interaction in the gills: Role of the RtxA13 toxin.</title>
        <authorList>
            <person name="Callol A."/>
            <person name="Pajuelo D."/>
            <person name="Ebbesson L."/>
            <person name="Teles M."/>
            <person name="MacKenzie S."/>
            <person name="Amaro C."/>
        </authorList>
    </citation>
    <scope>NUCLEOTIDE SEQUENCE</scope>
</reference>
<feature type="signal peptide" evidence="1">
    <location>
        <begin position="1"/>
        <end position="19"/>
    </location>
</feature>
<dbReference type="EMBL" id="GBXM01034488">
    <property type="protein sequence ID" value="JAH74089.1"/>
    <property type="molecule type" value="Transcribed_RNA"/>
</dbReference>
<organism evidence="2">
    <name type="scientific">Anguilla anguilla</name>
    <name type="common">European freshwater eel</name>
    <name type="synonym">Muraena anguilla</name>
    <dbReference type="NCBI Taxonomy" id="7936"/>
    <lineage>
        <taxon>Eukaryota</taxon>
        <taxon>Metazoa</taxon>
        <taxon>Chordata</taxon>
        <taxon>Craniata</taxon>
        <taxon>Vertebrata</taxon>
        <taxon>Euteleostomi</taxon>
        <taxon>Actinopterygii</taxon>
        <taxon>Neopterygii</taxon>
        <taxon>Teleostei</taxon>
        <taxon>Anguilliformes</taxon>
        <taxon>Anguillidae</taxon>
        <taxon>Anguilla</taxon>
    </lineage>
</organism>
<evidence type="ECO:0000256" key="1">
    <source>
        <dbReference type="SAM" id="SignalP"/>
    </source>
</evidence>
<feature type="chain" id="PRO_5002433569" evidence="1">
    <location>
        <begin position="20"/>
        <end position="40"/>
    </location>
</feature>
<sequence length="40" mass="4751">MVQSTILRIILFVLIKLLAVRFPSNQQCGPPIRTQKRWER</sequence>
<protein>
    <submittedName>
        <fullName evidence="2">Uncharacterized protein</fullName>
    </submittedName>
</protein>
<evidence type="ECO:0000313" key="2">
    <source>
        <dbReference type="EMBL" id="JAH74089.1"/>
    </source>
</evidence>
<keyword evidence="1" id="KW-0732">Signal</keyword>
<accession>A0A0E9V7J8</accession>
<reference evidence="2" key="1">
    <citation type="submission" date="2014-11" db="EMBL/GenBank/DDBJ databases">
        <authorList>
            <person name="Amaro Gonzalez C."/>
        </authorList>
    </citation>
    <scope>NUCLEOTIDE SEQUENCE</scope>
</reference>
<dbReference type="AlphaFoldDB" id="A0A0E9V7J8"/>
<proteinExistence type="predicted"/>